<reference evidence="2 3" key="1">
    <citation type="submission" date="2013-03" db="EMBL/GenBank/DDBJ databases">
        <title>The Genome Sequence of Capronia epimyces CBS 606.96.</title>
        <authorList>
            <consortium name="The Broad Institute Genomics Platform"/>
            <person name="Cuomo C."/>
            <person name="de Hoog S."/>
            <person name="Gorbushina A."/>
            <person name="Walker B."/>
            <person name="Young S.K."/>
            <person name="Zeng Q."/>
            <person name="Gargeya S."/>
            <person name="Fitzgerald M."/>
            <person name="Haas B."/>
            <person name="Abouelleil A."/>
            <person name="Allen A.W."/>
            <person name="Alvarado L."/>
            <person name="Arachchi H.M."/>
            <person name="Berlin A.M."/>
            <person name="Chapman S.B."/>
            <person name="Gainer-Dewar J."/>
            <person name="Goldberg J."/>
            <person name="Griggs A."/>
            <person name="Gujja S."/>
            <person name="Hansen M."/>
            <person name="Howarth C."/>
            <person name="Imamovic A."/>
            <person name="Ireland A."/>
            <person name="Larimer J."/>
            <person name="McCowan C."/>
            <person name="Murphy C."/>
            <person name="Pearson M."/>
            <person name="Poon T.W."/>
            <person name="Priest M."/>
            <person name="Roberts A."/>
            <person name="Saif S."/>
            <person name="Shea T."/>
            <person name="Sisk P."/>
            <person name="Sykes S."/>
            <person name="Wortman J."/>
            <person name="Nusbaum C."/>
            <person name="Birren B."/>
        </authorList>
    </citation>
    <scope>NUCLEOTIDE SEQUENCE [LARGE SCALE GENOMIC DNA]</scope>
    <source>
        <strain evidence="2 3">CBS 606.96</strain>
    </source>
</reference>
<gene>
    <name evidence="2" type="ORF">A1O3_05968</name>
</gene>
<organism evidence="2 3">
    <name type="scientific">Capronia epimyces CBS 606.96</name>
    <dbReference type="NCBI Taxonomy" id="1182542"/>
    <lineage>
        <taxon>Eukaryota</taxon>
        <taxon>Fungi</taxon>
        <taxon>Dikarya</taxon>
        <taxon>Ascomycota</taxon>
        <taxon>Pezizomycotina</taxon>
        <taxon>Eurotiomycetes</taxon>
        <taxon>Chaetothyriomycetidae</taxon>
        <taxon>Chaetothyriales</taxon>
        <taxon>Herpotrichiellaceae</taxon>
        <taxon>Capronia</taxon>
    </lineage>
</organism>
<dbReference type="Proteomes" id="UP000019478">
    <property type="component" value="Unassembled WGS sequence"/>
</dbReference>
<feature type="region of interest" description="Disordered" evidence="1">
    <location>
        <begin position="264"/>
        <end position="320"/>
    </location>
</feature>
<dbReference type="EMBL" id="AMGY01000004">
    <property type="protein sequence ID" value="EXJ85293.1"/>
    <property type="molecule type" value="Genomic_DNA"/>
</dbReference>
<dbReference type="RefSeq" id="XP_007734278.1">
    <property type="nucleotide sequence ID" value="XM_007736088.1"/>
</dbReference>
<protein>
    <submittedName>
        <fullName evidence="2">Uncharacterized protein</fullName>
    </submittedName>
</protein>
<dbReference type="HOGENOM" id="CLU_642489_0_0_1"/>
<sequence>MDREEPPPAASGPIYTVSYLIAYSWSGFMPRGIAPSVGEVEQAWLTVQDMYQNGLDDLARLILDQAFWLTRLNWNIGLDFMSPAPDWNIDLDFMDPAPAQQAPVFDHLSDGGDQLSQLGDDQLRLDLLVAAQLAPTPTGLDFMSPGPAQDAPVFDHLSNGGDQLRLDLPPTPTTGDWIAPQQAPVFGHPSNGGDQLSLDFLVAAQHAPAPTPATGVWIAPQQAPRTQSHFAPAESTVPVTEQPDQHSLFLQQIWHHLTASTSLPGMDPGELPSSSLYLQGGENPPIPPTMNTAQGSGEAAAAAAATGGGLPSHQQTRPRRPGREWVFVCDVCGAGVRETRDFNQHQVYGASRAGFAVRLVPDNPPTWIGISSVTGETFSGTMCRAPAPNQLPTPHSQSCAVELRAWRARREREGYRPRTAGAARPRT</sequence>
<comment type="caution">
    <text evidence="2">The sequence shown here is derived from an EMBL/GenBank/DDBJ whole genome shotgun (WGS) entry which is preliminary data.</text>
</comment>
<dbReference type="GeneID" id="19170078"/>
<keyword evidence="3" id="KW-1185">Reference proteome</keyword>
<dbReference type="AlphaFoldDB" id="W9XYF4"/>
<feature type="compositionally biased region" description="Low complexity" evidence="1">
    <location>
        <begin position="293"/>
        <end position="305"/>
    </location>
</feature>
<proteinExistence type="predicted"/>
<accession>W9XYF4</accession>
<evidence type="ECO:0000313" key="2">
    <source>
        <dbReference type="EMBL" id="EXJ85293.1"/>
    </source>
</evidence>
<evidence type="ECO:0000313" key="3">
    <source>
        <dbReference type="Proteomes" id="UP000019478"/>
    </source>
</evidence>
<name>W9XYF4_9EURO</name>
<evidence type="ECO:0000256" key="1">
    <source>
        <dbReference type="SAM" id="MobiDB-lite"/>
    </source>
</evidence>